<dbReference type="InterPro" id="IPR011989">
    <property type="entry name" value="ARM-like"/>
</dbReference>
<evidence type="ECO:0000313" key="2">
    <source>
        <dbReference type="Proteomes" id="UP001515500"/>
    </source>
</evidence>
<keyword evidence="1" id="KW-0812">Transmembrane</keyword>
<gene>
    <name evidence="3" type="primary">LOC120264689</name>
</gene>
<sequence>MLYNYLQCNPLTVWYLTNKTCSQTLLSFYPYLNCFTEFSFQLCIEVLISYWITKLEDFSLEEETMPIKKNQSSEGGRSIRLQIFRPPSVDSSNLHDLGGSFFEPQRETSYPTPIGMQDADNINKNHWERAPEKKLIIFAIRLAILEKAASGLGALGFIWATAVLLGGFASLMDSKDFWFVTVILLTEGTRIFSRSHELEWQHQATWTITDAGKRSFRTIASSSQFFIRVIKVIFQPFSAIKPESAQQQHIANDIQIITQTQVPPPIRQCTWRSSDVLMVPYTGLIFISKNISKALYWLQLLSAVACMTLSLMRLIQQNYGVEQPGVENLKLALNLFYGLALAEAHLFLLEKAYWEWKISICKLLEQVNQECDLEITDIVSIKRFFYDAYSSCINGSVFDGLKMDLISFAKELLDSDFHDEQLIGVQILQKFANSDRFSSDTLRKIGTCTSLIERLIEMLSWKNPAKENIRKSAAEIVSKLAGKKQNALRVAGIPASIECVSSLLYTGRKFDNKPYEMWERDIVADQRNYEFSAFNLLGLLILKKLANDHENCWKIGNTRSLLSKIIDFTSTGERFLRNDRVTESQIKAVKRSLQVVKKLVSTTGETGKMLRQEISNIVFTVSNIRDILEYGENHMLLQMHGIEILTSLAMDQDAREKIGSTGGVIRLLLSIFFKPRLTEDQNKVSVEAGETLALLTLNSKHNANCVLKQMQVVDQLVDSLTDPVLQINSSRILRNLCTYSGSENFFCMRGVTAAAPTLLHSIMVEEGKLLELSIGLTIQIFRFMNFEESDKELKKACISPNNFVKKLAQILEKYNIPHVQVPRIRRFVVEMVIWLMKSHEKYIELSKKFEMDKAIKDVAETTSDLECFPVFSGSIGLSRDDISLCSLTHVALELLMKH</sequence>
<dbReference type="PANTHER" id="PTHR33115">
    <property type="entry name" value="ARM REPEAT SUPERFAMILY PROTEIN"/>
    <property type="match status" value="1"/>
</dbReference>
<evidence type="ECO:0000256" key="1">
    <source>
        <dbReference type="SAM" id="Phobius"/>
    </source>
</evidence>
<dbReference type="Gene3D" id="1.25.10.10">
    <property type="entry name" value="Leucine-rich Repeat Variant"/>
    <property type="match status" value="1"/>
</dbReference>
<name>A0AB40BPA5_DIOCR</name>
<dbReference type="SUPFAM" id="SSF48371">
    <property type="entry name" value="ARM repeat"/>
    <property type="match status" value="1"/>
</dbReference>
<evidence type="ECO:0000313" key="3">
    <source>
        <dbReference type="RefSeq" id="XP_039128446.1"/>
    </source>
</evidence>
<dbReference type="Proteomes" id="UP001515500">
    <property type="component" value="Chromosome 7"/>
</dbReference>
<proteinExistence type="predicted"/>
<keyword evidence="2" id="KW-1185">Reference proteome</keyword>
<keyword evidence="1" id="KW-0472">Membrane</keyword>
<feature type="transmembrane region" description="Helical" evidence="1">
    <location>
        <begin position="151"/>
        <end position="171"/>
    </location>
</feature>
<keyword evidence="1" id="KW-1133">Transmembrane helix</keyword>
<dbReference type="AlphaFoldDB" id="A0AB40BPA5"/>
<dbReference type="InterPro" id="IPR016024">
    <property type="entry name" value="ARM-type_fold"/>
</dbReference>
<protein>
    <submittedName>
        <fullName evidence="3">Uncharacterized protein LOC120264689</fullName>
    </submittedName>
</protein>
<dbReference type="PANTHER" id="PTHR33115:SF41">
    <property type="entry name" value="EXPRESSED PROTEIN"/>
    <property type="match status" value="1"/>
</dbReference>
<organism evidence="2 3">
    <name type="scientific">Dioscorea cayennensis subsp. rotundata</name>
    <name type="common">White Guinea yam</name>
    <name type="synonym">Dioscorea rotundata</name>
    <dbReference type="NCBI Taxonomy" id="55577"/>
    <lineage>
        <taxon>Eukaryota</taxon>
        <taxon>Viridiplantae</taxon>
        <taxon>Streptophyta</taxon>
        <taxon>Embryophyta</taxon>
        <taxon>Tracheophyta</taxon>
        <taxon>Spermatophyta</taxon>
        <taxon>Magnoliopsida</taxon>
        <taxon>Liliopsida</taxon>
        <taxon>Dioscoreales</taxon>
        <taxon>Dioscoreaceae</taxon>
        <taxon>Dioscorea</taxon>
    </lineage>
</organism>
<dbReference type="GeneID" id="120264689"/>
<dbReference type="RefSeq" id="XP_039128446.1">
    <property type="nucleotide sequence ID" value="XM_039272512.1"/>
</dbReference>
<reference evidence="3" key="1">
    <citation type="submission" date="2025-08" db="UniProtKB">
        <authorList>
            <consortium name="RefSeq"/>
        </authorList>
    </citation>
    <scope>IDENTIFICATION</scope>
</reference>
<accession>A0AB40BPA5</accession>